<dbReference type="InterPro" id="IPR051954">
    <property type="entry name" value="tRNA_methyltransferase_THADA"/>
</dbReference>
<evidence type="ECO:0000313" key="1">
    <source>
        <dbReference type="EMBL" id="CAK1582460.1"/>
    </source>
</evidence>
<dbReference type="Proteomes" id="UP001314205">
    <property type="component" value="Unassembled WGS sequence"/>
</dbReference>
<keyword evidence="2" id="KW-1185">Reference proteome</keyword>
<dbReference type="EMBL" id="CAVLGL010000046">
    <property type="protein sequence ID" value="CAK1582460.1"/>
    <property type="molecule type" value="Genomic_DNA"/>
</dbReference>
<protein>
    <submittedName>
        <fullName evidence="1">Uncharacterized protein</fullName>
    </submittedName>
</protein>
<organism evidence="1 2">
    <name type="scientific">Parnassius mnemosyne</name>
    <name type="common">clouded apollo</name>
    <dbReference type="NCBI Taxonomy" id="213953"/>
    <lineage>
        <taxon>Eukaryota</taxon>
        <taxon>Metazoa</taxon>
        <taxon>Ecdysozoa</taxon>
        <taxon>Arthropoda</taxon>
        <taxon>Hexapoda</taxon>
        <taxon>Insecta</taxon>
        <taxon>Pterygota</taxon>
        <taxon>Neoptera</taxon>
        <taxon>Endopterygota</taxon>
        <taxon>Lepidoptera</taxon>
        <taxon>Glossata</taxon>
        <taxon>Ditrysia</taxon>
        <taxon>Papilionoidea</taxon>
        <taxon>Papilionidae</taxon>
        <taxon>Parnassiinae</taxon>
        <taxon>Parnassini</taxon>
        <taxon>Parnassius</taxon>
        <taxon>Driopa</taxon>
    </lineage>
</organism>
<sequence>MLTLIADKKIKRNFCHGILLQVIKLLDNKPDNLTLEEDAIERLQSHIESTQWILELTVDQLPCYLLMDEYWKMVNLLIWRFPSLINQNIIEKVIEYLNILLTHDNHAVIAPGRDICLANATSLYFIILNKYGNTDEIQRLIYTALSHKSYEIVLASLNYLLILYNELDPEDKLQEHLSLLRNESILEILKTDPKYTSELSQVLKTAKYLECKQKCLKVLSLEDDTQKYIIEANLNKKELSDEVIIYELIHLVENEHEKFTHIYLYSLTSFLMKKLRESDANEKCILEAVRMIFACSSSDNSESTRGVVVGFLERNFKLLINMKFYDLTEEEKFEMKASLLATLVCLLEDDEEALRQRCGGVVAHAACPELGAAVGSRCAELLLGRVCGSSAALQLLAVLALLDFRCQVCLSDQADDECRIFDQNEKYNVFLEETIWTVACADHIKQIYKGSNICERILEMFDDPLYKQTFDKLCGGNVGAFRNILNGLERSDVVNPKVALFVRELRR</sequence>
<dbReference type="PANTHER" id="PTHR14387">
    <property type="entry name" value="THADA/DEATH RECEPTOR INTERACTING PROTEIN"/>
    <property type="match status" value="1"/>
</dbReference>
<dbReference type="GO" id="GO:0030488">
    <property type="term" value="P:tRNA methylation"/>
    <property type="evidence" value="ECO:0007669"/>
    <property type="project" value="TreeGrafter"/>
</dbReference>
<dbReference type="GO" id="GO:0005829">
    <property type="term" value="C:cytosol"/>
    <property type="evidence" value="ECO:0007669"/>
    <property type="project" value="TreeGrafter"/>
</dbReference>
<dbReference type="PANTHER" id="PTHR14387:SF0">
    <property type="entry name" value="DUF2428 DOMAIN-CONTAINING PROTEIN"/>
    <property type="match status" value="1"/>
</dbReference>
<comment type="caution">
    <text evidence="1">The sequence shown here is derived from an EMBL/GenBank/DDBJ whole genome shotgun (WGS) entry which is preliminary data.</text>
</comment>
<dbReference type="AlphaFoldDB" id="A0AAV1KJ61"/>
<accession>A0AAV1KJ61</accession>
<gene>
    <name evidence="1" type="ORF">PARMNEM_LOCUS3981</name>
</gene>
<evidence type="ECO:0000313" key="2">
    <source>
        <dbReference type="Proteomes" id="UP001314205"/>
    </source>
</evidence>
<reference evidence="1 2" key="1">
    <citation type="submission" date="2023-11" db="EMBL/GenBank/DDBJ databases">
        <authorList>
            <person name="Hedman E."/>
            <person name="Englund M."/>
            <person name="Stromberg M."/>
            <person name="Nyberg Akerstrom W."/>
            <person name="Nylinder S."/>
            <person name="Jareborg N."/>
            <person name="Kallberg Y."/>
            <person name="Kronander E."/>
        </authorList>
    </citation>
    <scope>NUCLEOTIDE SEQUENCE [LARGE SCALE GENOMIC DNA]</scope>
</reference>
<proteinExistence type="predicted"/>
<name>A0AAV1KJ61_9NEOP</name>